<organism evidence="2 3">
    <name type="scientific">Trichodelitschia bisporula</name>
    <dbReference type="NCBI Taxonomy" id="703511"/>
    <lineage>
        <taxon>Eukaryota</taxon>
        <taxon>Fungi</taxon>
        <taxon>Dikarya</taxon>
        <taxon>Ascomycota</taxon>
        <taxon>Pezizomycotina</taxon>
        <taxon>Dothideomycetes</taxon>
        <taxon>Dothideomycetes incertae sedis</taxon>
        <taxon>Phaeotrichales</taxon>
        <taxon>Phaeotrichaceae</taxon>
        <taxon>Trichodelitschia</taxon>
    </lineage>
</organism>
<evidence type="ECO:0000313" key="2">
    <source>
        <dbReference type="EMBL" id="KAF2401376.1"/>
    </source>
</evidence>
<dbReference type="InterPro" id="IPR008554">
    <property type="entry name" value="Glutaredoxin-like"/>
</dbReference>
<protein>
    <recommendedName>
        <fullName evidence="1">Glutaredoxin-like protein</fullName>
    </recommendedName>
</protein>
<keyword evidence="1" id="KW-0249">Electron transport</keyword>
<evidence type="ECO:0000256" key="1">
    <source>
        <dbReference type="RuleBase" id="RU363082"/>
    </source>
</evidence>
<evidence type="ECO:0000313" key="3">
    <source>
        <dbReference type="Proteomes" id="UP000799640"/>
    </source>
</evidence>
<dbReference type="Proteomes" id="UP000799640">
    <property type="component" value="Unassembled WGS sequence"/>
</dbReference>
<dbReference type="InterPro" id="IPR052565">
    <property type="entry name" value="Glutaredoxin-like_YDR286C"/>
</dbReference>
<proteinExistence type="inferred from homology"/>
<dbReference type="Gene3D" id="3.40.30.10">
    <property type="entry name" value="Glutaredoxin"/>
    <property type="match status" value="1"/>
</dbReference>
<gene>
    <name evidence="2" type="ORF">EJ06DRAFT_389473</name>
</gene>
<keyword evidence="3" id="KW-1185">Reference proteome</keyword>
<comment type="similarity">
    <text evidence="1">Belongs to the glutaredoxin family.</text>
</comment>
<dbReference type="AlphaFoldDB" id="A0A6G1HZS9"/>
<accession>A0A6G1HZS9</accession>
<dbReference type="SUPFAM" id="SSF52833">
    <property type="entry name" value="Thioredoxin-like"/>
    <property type="match status" value="1"/>
</dbReference>
<dbReference type="OrthoDB" id="429967at2759"/>
<keyword evidence="1" id="KW-0813">Transport</keyword>
<dbReference type="InterPro" id="IPR036249">
    <property type="entry name" value="Thioredoxin-like_sf"/>
</dbReference>
<dbReference type="Pfam" id="PF05768">
    <property type="entry name" value="Glrx-like"/>
    <property type="match status" value="1"/>
</dbReference>
<dbReference type="PANTHER" id="PTHR33558">
    <property type="entry name" value="GLUTAREDOXIN-LIKE PROTEIN C5ORF63 HOMOLOG"/>
    <property type="match status" value="1"/>
</dbReference>
<sequence length="107" mass="12396">MRPAAKSLARVCHITLFTRANCSLCDDAKTVLSKVWDKRPFHYREIDVMTPEASKWKIYEFDTPVIHVEKLKGAPEDFGTTTAARKLMHRFKAEQVEGLMDEVEKER</sequence>
<dbReference type="PANTHER" id="PTHR33558:SF1">
    <property type="entry name" value="GLUTAREDOXIN-LIKE PROTEIN C5ORF63 HOMOLOG"/>
    <property type="match status" value="1"/>
</dbReference>
<dbReference type="EMBL" id="ML996693">
    <property type="protein sequence ID" value="KAF2401376.1"/>
    <property type="molecule type" value="Genomic_DNA"/>
</dbReference>
<reference evidence="2" key="1">
    <citation type="journal article" date="2020" name="Stud. Mycol.">
        <title>101 Dothideomycetes genomes: a test case for predicting lifestyles and emergence of pathogens.</title>
        <authorList>
            <person name="Haridas S."/>
            <person name="Albert R."/>
            <person name="Binder M."/>
            <person name="Bloem J."/>
            <person name="Labutti K."/>
            <person name="Salamov A."/>
            <person name="Andreopoulos B."/>
            <person name="Baker S."/>
            <person name="Barry K."/>
            <person name="Bills G."/>
            <person name="Bluhm B."/>
            <person name="Cannon C."/>
            <person name="Castanera R."/>
            <person name="Culley D."/>
            <person name="Daum C."/>
            <person name="Ezra D."/>
            <person name="Gonzalez J."/>
            <person name="Henrissat B."/>
            <person name="Kuo A."/>
            <person name="Liang C."/>
            <person name="Lipzen A."/>
            <person name="Lutzoni F."/>
            <person name="Magnuson J."/>
            <person name="Mondo S."/>
            <person name="Nolan M."/>
            <person name="Ohm R."/>
            <person name="Pangilinan J."/>
            <person name="Park H.-J."/>
            <person name="Ramirez L."/>
            <person name="Alfaro M."/>
            <person name="Sun H."/>
            <person name="Tritt A."/>
            <person name="Yoshinaga Y."/>
            <person name="Zwiers L.-H."/>
            <person name="Turgeon B."/>
            <person name="Goodwin S."/>
            <person name="Spatafora J."/>
            <person name="Crous P."/>
            <person name="Grigoriev I."/>
        </authorList>
    </citation>
    <scope>NUCLEOTIDE SEQUENCE</scope>
    <source>
        <strain evidence="2">CBS 262.69</strain>
    </source>
</reference>
<name>A0A6G1HZS9_9PEZI</name>